<dbReference type="EMBL" id="LNIX01000028">
    <property type="protein sequence ID" value="OXA41683.1"/>
    <property type="molecule type" value="Genomic_DNA"/>
</dbReference>
<dbReference type="AlphaFoldDB" id="A0A226D960"/>
<sequence>MSSISSELSNYSSTNTIKNSCVSWSDKNFWTKFKRLLPKPTSPIPHCLLGGENGTNLQNEIYNNSSCDPSQLPYNLVMNPNLAQLHHLQQLQQQQQTLRSNHYHSNILPYQIPVPNGMMSRTNSLLPPVPKHQIVLPANSNNNGLHQHNHNAIISSSTTNNSLIHPIPSQLTPQAFGYSNETFHLQQNNHHQNFVNHHHPNNNHNQPIHFSSPQQNPHHQHHPLHHQQMHPVIIPPHSHHHHPQHLHTASQVSNNFSTSLLYPHHHQQTSSTTRGDDQPNYSSSAVSSCAEFDHVYSTLDSPIQSPGLLTSDRVDYSPNGGGGGPTNNTVDSRNSSKHTVQHSTSSGVSSGSDMTCGGESSSAVSPSSPIKNGILNKLNAHMNSNNNPGGSSNTNQNGKMYFV</sequence>
<reference evidence="2 3" key="1">
    <citation type="submission" date="2015-12" db="EMBL/GenBank/DDBJ databases">
        <title>The genome of Folsomia candida.</title>
        <authorList>
            <person name="Faddeeva A."/>
            <person name="Derks M.F."/>
            <person name="Anvar Y."/>
            <person name="Smit S."/>
            <person name="Van Straalen N."/>
            <person name="Roelofs D."/>
        </authorList>
    </citation>
    <scope>NUCLEOTIDE SEQUENCE [LARGE SCALE GENOMIC DNA]</scope>
    <source>
        <strain evidence="2 3">VU population</strain>
        <tissue evidence="2">Whole body</tissue>
    </source>
</reference>
<evidence type="ECO:0000256" key="1">
    <source>
        <dbReference type="SAM" id="MobiDB-lite"/>
    </source>
</evidence>
<feature type="compositionally biased region" description="Low complexity" evidence="1">
    <location>
        <begin position="383"/>
        <end position="403"/>
    </location>
</feature>
<feature type="compositionally biased region" description="Low complexity" evidence="1">
    <location>
        <begin position="202"/>
        <end position="217"/>
    </location>
</feature>
<feature type="region of interest" description="Disordered" evidence="1">
    <location>
        <begin position="300"/>
        <end position="403"/>
    </location>
</feature>
<dbReference type="OrthoDB" id="27267at2759"/>
<gene>
    <name evidence="2" type="ORF">Fcan01_23363</name>
</gene>
<proteinExistence type="predicted"/>
<evidence type="ECO:0000313" key="2">
    <source>
        <dbReference type="EMBL" id="OXA41683.1"/>
    </source>
</evidence>
<evidence type="ECO:0000313" key="3">
    <source>
        <dbReference type="Proteomes" id="UP000198287"/>
    </source>
</evidence>
<feature type="compositionally biased region" description="Low complexity" evidence="1">
    <location>
        <begin position="341"/>
        <end position="352"/>
    </location>
</feature>
<dbReference type="Proteomes" id="UP000198287">
    <property type="component" value="Unassembled WGS sequence"/>
</dbReference>
<protein>
    <submittedName>
        <fullName evidence="2">Uncharacterized protein</fullName>
    </submittedName>
</protein>
<feature type="region of interest" description="Disordered" evidence="1">
    <location>
        <begin position="196"/>
        <end position="226"/>
    </location>
</feature>
<accession>A0A226D960</accession>
<feature type="region of interest" description="Disordered" evidence="1">
    <location>
        <begin position="264"/>
        <end position="285"/>
    </location>
</feature>
<comment type="caution">
    <text evidence="2">The sequence shown here is derived from an EMBL/GenBank/DDBJ whole genome shotgun (WGS) entry which is preliminary data.</text>
</comment>
<feature type="compositionally biased region" description="Low complexity" evidence="1">
    <location>
        <begin position="360"/>
        <end position="369"/>
    </location>
</feature>
<keyword evidence="3" id="KW-1185">Reference proteome</keyword>
<feature type="compositionally biased region" description="Polar residues" evidence="1">
    <location>
        <begin position="268"/>
        <end position="285"/>
    </location>
</feature>
<name>A0A226D960_FOLCA</name>
<organism evidence="2 3">
    <name type="scientific">Folsomia candida</name>
    <name type="common">Springtail</name>
    <dbReference type="NCBI Taxonomy" id="158441"/>
    <lineage>
        <taxon>Eukaryota</taxon>
        <taxon>Metazoa</taxon>
        <taxon>Ecdysozoa</taxon>
        <taxon>Arthropoda</taxon>
        <taxon>Hexapoda</taxon>
        <taxon>Collembola</taxon>
        <taxon>Entomobryomorpha</taxon>
        <taxon>Isotomoidea</taxon>
        <taxon>Isotomidae</taxon>
        <taxon>Proisotominae</taxon>
        <taxon>Folsomia</taxon>
    </lineage>
</organism>